<dbReference type="GO" id="GO:0016226">
    <property type="term" value="P:iron-sulfur cluster assembly"/>
    <property type="evidence" value="ECO:0007669"/>
    <property type="project" value="TreeGrafter"/>
</dbReference>
<dbReference type="SUPFAM" id="SSF103025">
    <property type="entry name" value="Folate-binding domain"/>
    <property type="match status" value="1"/>
</dbReference>
<dbReference type="RefSeq" id="WP_154717032.1">
    <property type="nucleotide sequence ID" value="NZ_LT837803.1"/>
</dbReference>
<sequence length="344" mass="36402">MNPQWQDFLTQQGLAPDHLDFGQPLAELQSAQSASILVPLTDLGLIRASGADAASFLHNLLTNDIEALAANGANRSGLCTPKGRLLATFLAWRDEDDLLLALADDLHAGILKKLSMYVLRAKVKLSDASDERIILGLAGPQAEQALAALAPLPATNMQTNRFEQGRIIRIGEQRYWLVAEAAAAPALWQQLAGHARPAGLNAWRWLEIAAGIPQISAATREEFTPQMVNYELIGGVSFKKGCYPGQEIVARTQYLGKVKRRMYRAHVANATGAMPAAGTPVFAADDGNPAPQLCGMVVNAAASPQGGHDVLAVLQSASADAGQLHLGSGDGPLLVTAPLPYALG</sequence>
<dbReference type="AlphaFoldDB" id="A0A7Z7HSL0"/>
<evidence type="ECO:0000313" key="3">
    <source>
        <dbReference type="Proteomes" id="UP000242886"/>
    </source>
</evidence>
<organism evidence="2 3">
    <name type="scientific">Sterolibacterium denitrificans</name>
    <dbReference type="NCBI Taxonomy" id="157592"/>
    <lineage>
        <taxon>Bacteria</taxon>
        <taxon>Pseudomonadati</taxon>
        <taxon>Pseudomonadota</taxon>
        <taxon>Betaproteobacteria</taxon>
        <taxon>Nitrosomonadales</taxon>
        <taxon>Sterolibacteriaceae</taxon>
        <taxon>Sterolibacterium</taxon>
    </lineage>
</organism>
<dbReference type="PANTHER" id="PTHR22602:SF0">
    <property type="entry name" value="TRANSFERASE CAF17, MITOCHONDRIAL-RELATED"/>
    <property type="match status" value="1"/>
</dbReference>
<dbReference type="PANTHER" id="PTHR22602">
    <property type="entry name" value="TRANSFERASE CAF17, MITOCHONDRIAL-RELATED"/>
    <property type="match status" value="1"/>
</dbReference>
<gene>
    <name evidence="2" type="ORF">SDENCHOL_20546</name>
</gene>
<dbReference type="Proteomes" id="UP000242886">
    <property type="component" value="Chromosome SDENCHOL"/>
</dbReference>
<dbReference type="Gene3D" id="3.30.70.1630">
    <property type="match status" value="1"/>
</dbReference>
<name>A0A7Z7HSL0_9PROT</name>
<reference evidence="2" key="1">
    <citation type="submission" date="2017-03" db="EMBL/GenBank/DDBJ databases">
        <authorList>
            <consortium name="AG Boll"/>
        </authorList>
    </citation>
    <scope>NUCLEOTIDE SEQUENCE [LARGE SCALE GENOMIC DNA]</scope>
    <source>
        <strain evidence="2">Chol</strain>
    </source>
</reference>
<protein>
    <submittedName>
        <fullName evidence="2">Glycine cleavage T protein</fullName>
    </submittedName>
</protein>
<dbReference type="InterPro" id="IPR029043">
    <property type="entry name" value="GcvT/YgfZ_C"/>
</dbReference>
<proteinExistence type="predicted"/>
<evidence type="ECO:0000259" key="1">
    <source>
        <dbReference type="Pfam" id="PF01571"/>
    </source>
</evidence>
<dbReference type="EMBL" id="LT837803">
    <property type="protein sequence ID" value="SMB28061.1"/>
    <property type="molecule type" value="Genomic_DNA"/>
</dbReference>
<dbReference type="InterPro" id="IPR045179">
    <property type="entry name" value="YgfZ/GcvT"/>
</dbReference>
<dbReference type="Gene3D" id="2.40.30.160">
    <property type="match status" value="1"/>
</dbReference>
<dbReference type="NCBIfam" id="TIGR03317">
    <property type="entry name" value="ygfZ_signature"/>
    <property type="match status" value="1"/>
</dbReference>
<dbReference type="Gene3D" id="3.30.70.1400">
    <property type="entry name" value="Aminomethyltransferase beta-barrel domains"/>
    <property type="match status" value="1"/>
</dbReference>
<dbReference type="Pfam" id="PF01571">
    <property type="entry name" value="GCV_T"/>
    <property type="match status" value="1"/>
</dbReference>
<feature type="domain" description="GCVT N-terminal" evidence="1">
    <location>
        <begin position="26"/>
        <end position="231"/>
    </location>
</feature>
<keyword evidence="3" id="KW-1185">Reference proteome</keyword>
<evidence type="ECO:0000313" key="2">
    <source>
        <dbReference type="EMBL" id="SMB28061.1"/>
    </source>
</evidence>
<accession>A0A7Z7HSL0</accession>
<dbReference type="InterPro" id="IPR017703">
    <property type="entry name" value="YgfZ/GCV_T_CS"/>
</dbReference>
<dbReference type="PIRSF" id="PIRSF006487">
    <property type="entry name" value="GcvT"/>
    <property type="match status" value="1"/>
</dbReference>
<dbReference type="InterPro" id="IPR006222">
    <property type="entry name" value="GCVT_N"/>
</dbReference>
<dbReference type="SUPFAM" id="SSF101790">
    <property type="entry name" value="Aminomethyltransferase beta-barrel domain"/>
    <property type="match status" value="1"/>
</dbReference>